<gene>
    <name evidence="7" type="ORF">K437DRAFT_246125</name>
</gene>
<dbReference type="GO" id="GO:0005774">
    <property type="term" value="C:vacuolar membrane"/>
    <property type="evidence" value="ECO:0007669"/>
    <property type="project" value="TreeGrafter"/>
</dbReference>
<evidence type="ECO:0000256" key="2">
    <source>
        <dbReference type="ARBA" id="ARBA00022737"/>
    </source>
</evidence>
<dbReference type="InterPro" id="IPR001680">
    <property type="entry name" value="WD40_rpt"/>
</dbReference>
<feature type="region of interest" description="Disordered" evidence="5">
    <location>
        <begin position="751"/>
        <end position="770"/>
    </location>
</feature>
<dbReference type="FunCoup" id="A0A066VZH9">
    <property type="interactions" value="190"/>
</dbReference>
<keyword evidence="8" id="KW-1185">Reference proteome</keyword>
<feature type="region of interest" description="Disordered" evidence="5">
    <location>
        <begin position="173"/>
        <end position="211"/>
    </location>
</feature>
<name>A0A066VZH9_TILAU</name>
<dbReference type="PANTHER" id="PTHR46170:SF1">
    <property type="entry name" value="GATOR COMPLEX PROTEIN WDR59"/>
    <property type="match status" value="1"/>
</dbReference>
<dbReference type="InterPro" id="IPR006575">
    <property type="entry name" value="RWD_dom"/>
</dbReference>
<dbReference type="RefSeq" id="XP_013243763.1">
    <property type="nucleotide sequence ID" value="XM_013388309.1"/>
</dbReference>
<evidence type="ECO:0000313" key="7">
    <source>
        <dbReference type="EMBL" id="KDN47142.1"/>
    </source>
</evidence>
<dbReference type="Pfam" id="PF00400">
    <property type="entry name" value="WD40"/>
    <property type="match status" value="1"/>
</dbReference>
<dbReference type="PANTHER" id="PTHR46170">
    <property type="entry name" value="GATOR COMPLEX PROTEIN WDR59"/>
    <property type="match status" value="1"/>
</dbReference>
<feature type="compositionally biased region" description="Polar residues" evidence="5">
    <location>
        <begin position="173"/>
        <end position="206"/>
    </location>
</feature>
<protein>
    <submittedName>
        <fullName evidence="7">WD40 repeat-like protein</fullName>
    </submittedName>
</protein>
<evidence type="ECO:0000256" key="5">
    <source>
        <dbReference type="SAM" id="MobiDB-lite"/>
    </source>
</evidence>
<evidence type="ECO:0000313" key="8">
    <source>
        <dbReference type="Proteomes" id="UP000027361"/>
    </source>
</evidence>
<dbReference type="GO" id="GO:0035859">
    <property type="term" value="C:Seh1-associated complex"/>
    <property type="evidence" value="ECO:0007669"/>
    <property type="project" value="TreeGrafter"/>
</dbReference>
<evidence type="ECO:0000256" key="3">
    <source>
        <dbReference type="ARBA" id="ARBA00038452"/>
    </source>
</evidence>
<keyword evidence="1 4" id="KW-0853">WD repeat</keyword>
<dbReference type="InterPro" id="IPR019775">
    <property type="entry name" value="WD40_repeat_CS"/>
</dbReference>
<accession>A0A066VZH9</accession>
<feature type="compositionally biased region" description="Basic and acidic residues" evidence="5">
    <location>
        <begin position="43"/>
        <end position="68"/>
    </location>
</feature>
<organism evidence="7 8">
    <name type="scientific">Tilletiaria anomala (strain ATCC 24038 / CBS 436.72 / UBC 951)</name>
    <dbReference type="NCBI Taxonomy" id="1037660"/>
    <lineage>
        <taxon>Eukaryota</taxon>
        <taxon>Fungi</taxon>
        <taxon>Dikarya</taxon>
        <taxon>Basidiomycota</taxon>
        <taxon>Ustilaginomycotina</taxon>
        <taxon>Exobasidiomycetes</taxon>
        <taxon>Georgefischeriales</taxon>
        <taxon>Tilletiariaceae</taxon>
        <taxon>Tilletiaria</taxon>
    </lineage>
</organism>
<dbReference type="InterPro" id="IPR049567">
    <property type="entry name" value="WDR59-like"/>
</dbReference>
<dbReference type="Proteomes" id="UP000027361">
    <property type="component" value="Unassembled WGS sequence"/>
</dbReference>
<dbReference type="InterPro" id="IPR015943">
    <property type="entry name" value="WD40/YVTN_repeat-like_dom_sf"/>
</dbReference>
<dbReference type="InterPro" id="IPR036322">
    <property type="entry name" value="WD40_repeat_dom_sf"/>
</dbReference>
<feature type="region of interest" description="Disordered" evidence="5">
    <location>
        <begin position="1"/>
        <end position="68"/>
    </location>
</feature>
<feature type="compositionally biased region" description="Low complexity" evidence="5">
    <location>
        <begin position="982"/>
        <end position="995"/>
    </location>
</feature>
<dbReference type="AlphaFoldDB" id="A0A066VZH9"/>
<dbReference type="SMART" id="SM00320">
    <property type="entry name" value="WD40"/>
    <property type="match status" value="5"/>
</dbReference>
<dbReference type="PROSITE" id="PS50082">
    <property type="entry name" value="WD_REPEATS_2"/>
    <property type="match status" value="1"/>
</dbReference>
<feature type="region of interest" description="Disordered" evidence="5">
    <location>
        <begin position="900"/>
        <end position="925"/>
    </location>
</feature>
<dbReference type="GO" id="GO:0003677">
    <property type="term" value="F:DNA binding"/>
    <property type="evidence" value="ECO:0007669"/>
    <property type="project" value="InterPro"/>
</dbReference>
<feature type="region of interest" description="Disordered" evidence="5">
    <location>
        <begin position="1039"/>
        <end position="1059"/>
    </location>
</feature>
<dbReference type="InParanoid" id="A0A066VZH9"/>
<comment type="similarity">
    <text evidence="3">Belongs to the WD repeat WDR59 family.</text>
</comment>
<comment type="caution">
    <text evidence="7">The sequence shown here is derived from an EMBL/GenBank/DDBJ whole genome shotgun (WGS) entry which is preliminary data.</text>
</comment>
<evidence type="ECO:0000256" key="1">
    <source>
        <dbReference type="ARBA" id="ARBA00022574"/>
    </source>
</evidence>
<dbReference type="SMART" id="SM00591">
    <property type="entry name" value="RWD"/>
    <property type="match status" value="1"/>
</dbReference>
<dbReference type="GO" id="GO:0035591">
    <property type="term" value="F:signaling adaptor activity"/>
    <property type="evidence" value="ECO:0007669"/>
    <property type="project" value="TreeGrafter"/>
</dbReference>
<dbReference type="OMA" id="PIEWIAN"/>
<dbReference type="GO" id="GO:1904263">
    <property type="term" value="P:positive regulation of TORC1 signaling"/>
    <property type="evidence" value="ECO:0007669"/>
    <property type="project" value="TreeGrafter"/>
</dbReference>
<keyword evidence="2" id="KW-0677">Repeat</keyword>
<dbReference type="Gene3D" id="2.130.10.10">
    <property type="entry name" value="YVTN repeat-like/Quinoprotein amine dehydrogenase"/>
    <property type="match status" value="1"/>
</dbReference>
<proteinExistence type="inferred from homology"/>
<dbReference type="STRING" id="1037660.A0A066VZH9"/>
<feature type="repeat" description="WD" evidence="4">
    <location>
        <begin position="363"/>
        <end position="408"/>
    </location>
</feature>
<dbReference type="GO" id="GO:0006351">
    <property type="term" value="P:DNA-templated transcription"/>
    <property type="evidence" value="ECO:0007669"/>
    <property type="project" value="InterPro"/>
</dbReference>
<dbReference type="PROSITE" id="PS00900">
    <property type="entry name" value="RNA_POL_PHAGE_1"/>
    <property type="match status" value="1"/>
</dbReference>
<dbReference type="PROSITE" id="PS50294">
    <property type="entry name" value="WD_REPEATS_REGION"/>
    <property type="match status" value="1"/>
</dbReference>
<feature type="region of interest" description="Disordered" evidence="5">
    <location>
        <begin position="652"/>
        <end position="689"/>
    </location>
</feature>
<evidence type="ECO:0000256" key="4">
    <source>
        <dbReference type="PROSITE-ProRule" id="PRU00221"/>
    </source>
</evidence>
<dbReference type="InterPro" id="IPR002092">
    <property type="entry name" value="DNA-dir_Rpol_phage-type"/>
</dbReference>
<dbReference type="SUPFAM" id="SSF50978">
    <property type="entry name" value="WD40 repeat-like"/>
    <property type="match status" value="1"/>
</dbReference>
<feature type="region of interest" description="Disordered" evidence="5">
    <location>
        <begin position="961"/>
        <end position="996"/>
    </location>
</feature>
<dbReference type="OrthoDB" id="311712at2759"/>
<reference evidence="7 8" key="1">
    <citation type="submission" date="2014-05" db="EMBL/GenBank/DDBJ databases">
        <title>Draft genome sequence of a rare smut relative, Tilletiaria anomala UBC 951.</title>
        <authorList>
            <consortium name="DOE Joint Genome Institute"/>
            <person name="Toome M."/>
            <person name="Kuo A."/>
            <person name="Henrissat B."/>
            <person name="Lipzen A."/>
            <person name="Tritt A."/>
            <person name="Yoshinaga Y."/>
            <person name="Zane M."/>
            <person name="Barry K."/>
            <person name="Grigoriev I.V."/>
            <person name="Spatafora J.W."/>
            <person name="Aimea M.C."/>
        </authorList>
    </citation>
    <scope>NUCLEOTIDE SEQUENCE [LARGE SCALE GENOMIC DNA]</scope>
    <source>
        <strain evidence="7 8">UBC 951</strain>
    </source>
</reference>
<feature type="domain" description="RWD" evidence="6">
    <location>
        <begin position="795"/>
        <end position="901"/>
    </location>
</feature>
<dbReference type="HOGENOM" id="CLU_263599_0_0_1"/>
<feature type="compositionally biased region" description="Acidic residues" evidence="5">
    <location>
        <begin position="913"/>
        <end position="925"/>
    </location>
</feature>
<dbReference type="EMBL" id="JMSN01000031">
    <property type="protein sequence ID" value="KDN47142.1"/>
    <property type="molecule type" value="Genomic_DNA"/>
</dbReference>
<dbReference type="PROSITE" id="PS00678">
    <property type="entry name" value="WD_REPEATS_1"/>
    <property type="match status" value="2"/>
</dbReference>
<sequence>MDTGLPEKAPRHGSVQLGKEKVRTSSTATIFRNSVDEGQGAELSDKHRRDDAMERHNQTAEEPSKDAKETTFFKSMQISLHEPVGSMSLSPANRDVVLGARKGLFIIDLENPYDQPRFLAHLTTWEVADIQWNPHPARAHWVASTSNQKLLVWNLDRPSSARSYINRSATSLSGADSLTQPSARPSLGDRQSTFSRVSAGGTSQPSGCRASYPLQSGGGSIQLKSKYTHRTGSITTGGESSFYPSRCGGVHMTVQRRLSPISHVLQNHTRAITDINWSAFNPDVLASCGIDTWTWIWDLRMSSSDAQGGTSLSGKPVQGYSAWNASATQVKYNRASPHRLATAVDNKVLIWDERKGSLPLATIEAHESRIYGIDWSRDMGVGLDRLITCSLDGSVKFWNLASEHAQGAIGRRELITGPEGVIETPTPVWRARHLPFGEGVMTLPQRGDNALSMWSKEEAYQQERRREAGETDDSEIQPVTRFEGHTDIVKEYLFRTRGGTDRAYDDRQFQLITWSKDQTLRLWPVSEQITKAVGHKPGSAIRIRFTRNNARDISFRVPRIEHDHDLLPSSNIMSDYGPGISSPVLSSGANSQDVRSSCASLPASANSARNATPLQVAHSPFGPSSHHSAGFHAPAHFTKGILRSAKTLSSIKLPPSMTSHEPASGQAPMTGVKLATGARSGTSKRRTTRELLAKDAARSRTSEHEWQQAASKTTGFMTVNGVRQGPFRFHRSQAAAADPLDWIARVKMQGEGEDAPAKNTLREEDDPSEMDGSVMEYAGGGESAARKKGAHSLSDEIMGLSKRLPRVIFEKVEIAQRNCVIALYGPWASREPAFVRINFSFPTNYPDTPLHYDLERSAKIVLKTRAFLLRNLASITSEQAREGQPSMEACVRFLLGETLSSDPTTSAQRPPELGDDEGSSEEDEPIYQTPQLLPVRCGASFGMQGQLVVFSPTTMQPWLRDVSSRDASRQRSRSRQGQPANSTSSRPSRSAAAPTDRFLTSYDALSNAMTRLAEKSNEGQRTMQALDVLQLMSSDFISRRSEQQQQARTGASRREKSLGKAVLPALQTPSQEPDHKDTAVASTGYLTSLQTLHTQTWQVQIYDVSHIVPTPRTAFSRRRSSSLPFSMSIPSRPNSLSLSLSGELPSPTVTVRHPHSPMLGPLSPVGSDGTASGVQKSKSIIGLQSFFTQ</sequence>
<dbReference type="GeneID" id="25263199"/>
<dbReference type="GO" id="GO:0003899">
    <property type="term" value="F:DNA-directed RNA polymerase activity"/>
    <property type="evidence" value="ECO:0007669"/>
    <property type="project" value="InterPro"/>
</dbReference>
<evidence type="ECO:0000259" key="6">
    <source>
        <dbReference type="SMART" id="SM00591"/>
    </source>
</evidence>
<dbReference type="GO" id="GO:0034198">
    <property type="term" value="P:cellular response to amino acid starvation"/>
    <property type="evidence" value="ECO:0007669"/>
    <property type="project" value="TreeGrafter"/>
</dbReference>
<feature type="compositionally biased region" description="Polar residues" evidence="5">
    <location>
        <begin position="652"/>
        <end position="661"/>
    </location>
</feature>